<feature type="transmembrane region" description="Helical" evidence="1">
    <location>
        <begin position="119"/>
        <end position="149"/>
    </location>
</feature>
<evidence type="ECO:0000313" key="2">
    <source>
        <dbReference type="EMBL" id="KAH7565692.1"/>
    </source>
</evidence>
<organism evidence="2 3">
    <name type="scientific">Xanthoceras sorbifolium</name>
    <dbReference type="NCBI Taxonomy" id="99658"/>
    <lineage>
        <taxon>Eukaryota</taxon>
        <taxon>Viridiplantae</taxon>
        <taxon>Streptophyta</taxon>
        <taxon>Embryophyta</taxon>
        <taxon>Tracheophyta</taxon>
        <taxon>Spermatophyta</taxon>
        <taxon>Magnoliopsida</taxon>
        <taxon>eudicotyledons</taxon>
        <taxon>Gunneridae</taxon>
        <taxon>Pentapetalae</taxon>
        <taxon>rosids</taxon>
        <taxon>malvids</taxon>
        <taxon>Sapindales</taxon>
        <taxon>Sapindaceae</taxon>
        <taxon>Xanthoceroideae</taxon>
        <taxon>Xanthoceras</taxon>
    </lineage>
</organism>
<dbReference type="EMBL" id="JAFEMO010000008">
    <property type="protein sequence ID" value="KAH7565692.1"/>
    <property type="molecule type" value="Genomic_DNA"/>
</dbReference>
<comment type="caution">
    <text evidence="2">The sequence shown here is derived from an EMBL/GenBank/DDBJ whole genome shotgun (WGS) entry which is preliminary data.</text>
</comment>
<keyword evidence="1" id="KW-1133">Transmembrane helix</keyword>
<feature type="transmembrane region" description="Helical" evidence="1">
    <location>
        <begin position="77"/>
        <end position="99"/>
    </location>
</feature>
<dbReference type="PANTHER" id="PTHR33430:SF1">
    <property type="entry name" value="PGG DOMAIN-CONTAINING PROTEIN"/>
    <property type="match status" value="1"/>
</dbReference>
<proteinExistence type="predicted"/>
<name>A0ABQ8HN63_9ROSI</name>
<gene>
    <name evidence="2" type="ORF">JRO89_XS08G0001400</name>
</gene>
<protein>
    <submittedName>
        <fullName evidence="2">Uncharacterized protein</fullName>
    </submittedName>
</protein>
<keyword evidence="1" id="KW-0472">Membrane</keyword>
<dbReference type="PANTHER" id="PTHR33430">
    <property type="entry name" value="MATERNAL EFFECT EMBRYO ARREST PROTEIN"/>
    <property type="match status" value="1"/>
</dbReference>
<keyword evidence="1" id="KW-0812">Transmembrane</keyword>
<reference evidence="2 3" key="1">
    <citation type="submission" date="2021-02" db="EMBL/GenBank/DDBJ databases">
        <title>Plant Genome Project.</title>
        <authorList>
            <person name="Zhang R.-G."/>
        </authorList>
    </citation>
    <scope>NUCLEOTIDE SEQUENCE [LARGE SCALE GENOMIC DNA]</scope>
    <source>
        <tissue evidence="2">Leaves</tissue>
    </source>
</reference>
<evidence type="ECO:0000256" key="1">
    <source>
        <dbReference type="SAM" id="Phobius"/>
    </source>
</evidence>
<feature type="transmembrane region" description="Helical" evidence="1">
    <location>
        <begin position="169"/>
        <end position="193"/>
    </location>
</feature>
<accession>A0ABQ8HN63</accession>
<dbReference type="Proteomes" id="UP000827721">
    <property type="component" value="Unassembled WGS sequence"/>
</dbReference>
<sequence>MESNVDGYLNETAADDYDAIIDVHLKALDDLVNVNSLFTIAVFVGMSVASPNQRSLESKVECDADPLMSKRLIMYEVVSFACFLLSSLGAKSLKVLLNLKKIKRRIKRIPKVDKLFKDILLSAIWGRSLLTLSIIASFIGIVLLTLSMVNVIQIKVGKLSCGSDYALDSVVYLSVIVLTALLVYAPSMVYVVIATAPKN</sequence>
<keyword evidence="3" id="KW-1185">Reference proteome</keyword>
<evidence type="ECO:0000313" key="3">
    <source>
        <dbReference type="Proteomes" id="UP000827721"/>
    </source>
</evidence>